<evidence type="ECO:0000259" key="1">
    <source>
        <dbReference type="Pfam" id="PF24732"/>
    </source>
</evidence>
<dbReference type="EMBL" id="AAIPPN010000005">
    <property type="protein sequence ID" value="ECG8066738.1"/>
    <property type="molecule type" value="Genomic_DNA"/>
</dbReference>
<name>A0A5Y2ZXQ4_SALER</name>
<organism evidence="2">
    <name type="scientific">Salmonella enterica</name>
    <name type="common">Salmonella choleraesuis</name>
    <dbReference type="NCBI Taxonomy" id="28901"/>
    <lineage>
        <taxon>Bacteria</taxon>
        <taxon>Pseudomonadati</taxon>
        <taxon>Pseudomonadota</taxon>
        <taxon>Gammaproteobacteria</taxon>
        <taxon>Enterobacterales</taxon>
        <taxon>Enterobacteriaceae</taxon>
        <taxon>Salmonella</taxon>
    </lineage>
</organism>
<proteinExistence type="predicted"/>
<dbReference type="Pfam" id="PF24732">
    <property type="entry name" value="ParE_like"/>
    <property type="match status" value="1"/>
</dbReference>
<feature type="domain" description="ParE-like toxin" evidence="1">
    <location>
        <begin position="15"/>
        <end position="74"/>
    </location>
</feature>
<dbReference type="InterPro" id="IPR056925">
    <property type="entry name" value="ParE-like"/>
</dbReference>
<protein>
    <recommendedName>
        <fullName evidence="1">ParE-like toxin domain-containing protein</fullName>
    </recommendedName>
</protein>
<reference evidence="2" key="1">
    <citation type="submission" date="2019-07" db="EMBL/GenBank/DDBJ databases">
        <authorList>
            <consortium name="PulseNet: The National Subtyping Network for Foodborne Disease Surveillance"/>
            <person name="Tarr C.L."/>
            <person name="Trees E."/>
            <person name="Katz L.S."/>
            <person name="Carleton-Romer H.A."/>
            <person name="Stroika S."/>
            <person name="Kucerova Z."/>
            <person name="Roache K.F."/>
            <person name="Sabol A.L."/>
            <person name="Besser J."/>
            <person name="Gerner-Smidt P."/>
        </authorList>
    </citation>
    <scope>NUCLEOTIDE SEQUENCE</scope>
    <source>
        <strain evidence="2">PNUSAS081329</strain>
    </source>
</reference>
<dbReference type="AlphaFoldDB" id="A0A5Y2ZXQ4"/>
<accession>A0A5Y2ZXQ4</accession>
<evidence type="ECO:0000313" key="2">
    <source>
        <dbReference type="EMBL" id="ECG8066738.1"/>
    </source>
</evidence>
<comment type="caution">
    <text evidence="2">The sequence shown here is derived from an EMBL/GenBank/DDBJ whole genome shotgun (WGS) entry which is preliminary data.</text>
</comment>
<gene>
    <name evidence="2" type="ORF">FNG02_14770</name>
</gene>
<sequence>MQMTDFSSRQQVSPAVRRRAQQLFHAVCSGQKLFRRLPINGNGYLKIDVGPFWRILSKDGGQQWWLMDHETYNREIRR</sequence>